<organism evidence="10 11">
    <name type="scientific">Helicobacter cholecystus</name>
    <dbReference type="NCBI Taxonomy" id="45498"/>
    <lineage>
        <taxon>Bacteria</taxon>
        <taxon>Pseudomonadati</taxon>
        <taxon>Campylobacterota</taxon>
        <taxon>Epsilonproteobacteria</taxon>
        <taxon>Campylobacterales</taxon>
        <taxon>Helicobacteraceae</taxon>
        <taxon>Helicobacter</taxon>
    </lineage>
</organism>
<dbReference type="PANTHER" id="PTHR30443">
    <property type="entry name" value="INNER MEMBRANE PROTEIN"/>
    <property type="match status" value="1"/>
</dbReference>
<evidence type="ECO:0000256" key="8">
    <source>
        <dbReference type="SAM" id="Phobius"/>
    </source>
</evidence>
<dbReference type="InterPro" id="IPR058130">
    <property type="entry name" value="PEA_transf_C"/>
</dbReference>
<dbReference type="Pfam" id="PF00884">
    <property type="entry name" value="Sulfatase"/>
    <property type="match status" value="1"/>
</dbReference>
<evidence type="ECO:0000256" key="6">
    <source>
        <dbReference type="ARBA" id="ARBA00023136"/>
    </source>
</evidence>
<feature type="compositionally biased region" description="Basic and acidic residues" evidence="7">
    <location>
        <begin position="537"/>
        <end position="550"/>
    </location>
</feature>
<reference evidence="10 11" key="1">
    <citation type="submission" date="2018-04" db="EMBL/GenBank/DDBJ databases">
        <title>Novel Campyloabacter and Helicobacter Species and Strains.</title>
        <authorList>
            <person name="Mannion A.J."/>
            <person name="Shen Z."/>
            <person name="Fox J.G."/>
        </authorList>
    </citation>
    <scope>NUCLEOTIDE SEQUENCE [LARGE SCALE GENOMIC DNA]</scope>
    <source>
        <strain evidence="10 11">ATCC 700242</strain>
    </source>
</reference>
<dbReference type="CDD" id="cd16017">
    <property type="entry name" value="LptA"/>
    <property type="match status" value="1"/>
</dbReference>
<dbReference type="AlphaFoldDB" id="A0A3D8IXA8"/>
<keyword evidence="6 8" id="KW-0472">Membrane</keyword>
<dbReference type="InterPro" id="IPR017850">
    <property type="entry name" value="Alkaline_phosphatase_core_sf"/>
</dbReference>
<dbReference type="OrthoDB" id="9786870at2"/>
<proteinExistence type="predicted"/>
<comment type="subcellular location">
    <subcellularLocation>
        <location evidence="1">Cell membrane</location>
        <topology evidence="1">Multi-pass membrane protein</topology>
    </subcellularLocation>
</comment>
<evidence type="ECO:0000256" key="2">
    <source>
        <dbReference type="ARBA" id="ARBA00022475"/>
    </source>
</evidence>
<keyword evidence="5 8" id="KW-1133">Transmembrane helix</keyword>
<comment type="caution">
    <text evidence="10">The sequence shown here is derived from an EMBL/GenBank/DDBJ whole genome shotgun (WGS) entry which is preliminary data.</text>
</comment>
<dbReference type="RefSeq" id="WP_104723556.1">
    <property type="nucleotide sequence ID" value="NZ_FZNE01000002.1"/>
</dbReference>
<accession>A0A3D8IXA8</accession>
<dbReference type="EMBL" id="NXLU01000001">
    <property type="protein sequence ID" value="RDU69892.1"/>
    <property type="molecule type" value="Genomic_DNA"/>
</dbReference>
<evidence type="ECO:0000259" key="9">
    <source>
        <dbReference type="Pfam" id="PF00884"/>
    </source>
</evidence>
<feature type="transmembrane region" description="Helical" evidence="8">
    <location>
        <begin position="5"/>
        <end position="23"/>
    </location>
</feature>
<sequence length="550" mass="63862">MEKSLFLKGFIYLSLIYSFAYFFGFNAEIVGFIDIRNAFLGFSMLAFIVFALSHTPPWFGKKVLKLFIIVSLICFVIDLFCYINFSSNLSIPMCYALFETTLQESWEFLGLYLNAKTLLAIVLFLSASFLYYKISFSFVGKKIYIVFAVFSFVGIINWIVECHKLLFTMSPYYTHQNLAYFEPIRIGMNMAYTFETKEKTKQEFDFQLKSLKQNLKAQLQENPIQNIVLLLGESAQRGHMQLYGYTKPTSPYMTVLEKTKNLLVFDDVISPHAQTSLSIPKIFTLANYENEAQGPWYQRATLISFFKTVGYKTYWLSNQEPALYITPAGMLASICDQSLFVSAYKQFHDGALLPYIDQILKERGTHKQFLTIHLIGVHNAYADRYPVGFGIFKSVKFNEKKRKIALYDNAMLYNDNILNEIFKRFSQSDSIVIYLSDHGEEIYEIDDFIGHGENRITRFTCEIPMLIYVSDLFIQKHPELYKRLKSSIHRPFMSDDLIHMILDIAGIKTPEFDPTRSVIHEKFDDKRKRIVGGSRGSDYDKELKGQKSRY</sequence>
<dbReference type="InterPro" id="IPR040423">
    <property type="entry name" value="PEA_transferase"/>
</dbReference>
<dbReference type="GO" id="GO:0016776">
    <property type="term" value="F:phosphotransferase activity, phosphate group as acceptor"/>
    <property type="evidence" value="ECO:0007669"/>
    <property type="project" value="TreeGrafter"/>
</dbReference>
<dbReference type="GO" id="GO:0009244">
    <property type="term" value="P:lipopolysaccharide core region biosynthetic process"/>
    <property type="evidence" value="ECO:0007669"/>
    <property type="project" value="TreeGrafter"/>
</dbReference>
<name>A0A3D8IXA8_9HELI</name>
<keyword evidence="4 8" id="KW-0812">Transmembrane</keyword>
<feature type="domain" description="Sulfatase N-terminal" evidence="9">
    <location>
        <begin position="225"/>
        <end position="507"/>
    </location>
</feature>
<feature type="transmembrane region" description="Helical" evidence="8">
    <location>
        <begin position="64"/>
        <end position="85"/>
    </location>
</feature>
<evidence type="ECO:0000256" key="5">
    <source>
        <dbReference type="ARBA" id="ARBA00022989"/>
    </source>
</evidence>
<feature type="transmembrane region" description="Helical" evidence="8">
    <location>
        <begin position="111"/>
        <end position="131"/>
    </location>
</feature>
<dbReference type="InterPro" id="IPR000917">
    <property type="entry name" value="Sulfatase_N"/>
</dbReference>
<keyword evidence="11" id="KW-1185">Reference proteome</keyword>
<keyword evidence="2" id="KW-1003">Cell membrane</keyword>
<feature type="transmembrane region" description="Helical" evidence="8">
    <location>
        <begin position="143"/>
        <end position="160"/>
    </location>
</feature>
<feature type="region of interest" description="Disordered" evidence="7">
    <location>
        <begin position="530"/>
        <end position="550"/>
    </location>
</feature>
<dbReference type="Gene3D" id="3.40.720.10">
    <property type="entry name" value="Alkaline Phosphatase, subunit A"/>
    <property type="match status" value="1"/>
</dbReference>
<evidence type="ECO:0000256" key="4">
    <source>
        <dbReference type="ARBA" id="ARBA00022692"/>
    </source>
</evidence>
<gene>
    <name evidence="10" type="ORF">CQA62_00310</name>
</gene>
<dbReference type="GO" id="GO:0005886">
    <property type="term" value="C:plasma membrane"/>
    <property type="evidence" value="ECO:0007669"/>
    <property type="project" value="UniProtKB-SubCell"/>
</dbReference>
<evidence type="ECO:0000313" key="10">
    <source>
        <dbReference type="EMBL" id="RDU69892.1"/>
    </source>
</evidence>
<dbReference type="SUPFAM" id="SSF53649">
    <property type="entry name" value="Alkaline phosphatase-like"/>
    <property type="match status" value="1"/>
</dbReference>
<protein>
    <recommendedName>
        <fullName evidence="9">Sulfatase N-terminal domain-containing protein</fullName>
    </recommendedName>
</protein>
<evidence type="ECO:0000256" key="7">
    <source>
        <dbReference type="SAM" id="MobiDB-lite"/>
    </source>
</evidence>
<keyword evidence="3" id="KW-0808">Transferase</keyword>
<feature type="transmembrane region" description="Helical" evidence="8">
    <location>
        <begin position="29"/>
        <end position="52"/>
    </location>
</feature>
<evidence type="ECO:0000313" key="11">
    <source>
        <dbReference type="Proteomes" id="UP000257067"/>
    </source>
</evidence>
<evidence type="ECO:0000256" key="1">
    <source>
        <dbReference type="ARBA" id="ARBA00004651"/>
    </source>
</evidence>
<dbReference type="Proteomes" id="UP000257067">
    <property type="component" value="Unassembled WGS sequence"/>
</dbReference>
<evidence type="ECO:0000256" key="3">
    <source>
        <dbReference type="ARBA" id="ARBA00022679"/>
    </source>
</evidence>
<dbReference type="PANTHER" id="PTHR30443:SF2">
    <property type="entry name" value="PHOSPHOETHANOLAMINE TRANSFERASE EPTC"/>
    <property type="match status" value="1"/>
</dbReference>